<evidence type="ECO:0000313" key="2">
    <source>
        <dbReference type="Proteomes" id="UP001396334"/>
    </source>
</evidence>
<proteinExistence type="predicted"/>
<dbReference type="Proteomes" id="UP001396334">
    <property type="component" value="Unassembled WGS sequence"/>
</dbReference>
<dbReference type="InterPro" id="IPR014977">
    <property type="entry name" value="WRC_dom"/>
</dbReference>
<dbReference type="PROSITE" id="PS51666">
    <property type="entry name" value="QLQ"/>
    <property type="match status" value="1"/>
</dbReference>
<dbReference type="PANTHER" id="PTHR31602">
    <property type="entry name" value="GROWTH-REGULATING FACTOR 5"/>
    <property type="match status" value="1"/>
</dbReference>
<comment type="caution">
    <text evidence="1">The sequence shown here is derived from an EMBL/GenBank/DDBJ whole genome shotgun (WGS) entry which is preliminary data.</text>
</comment>
<dbReference type="Pfam" id="PF08880">
    <property type="entry name" value="QLQ"/>
    <property type="match status" value="1"/>
</dbReference>
<gene>
    <name evidence="1" type="ORF">V6N11_024211</name>
</gene>
<dbReference type="PROSITE" id="PS51667">
    <property type="entry name" value="WRC"/>
    <property type="match status" value="1"/>
</dbReference>
<dbReference type="EMBL" id="JBBPBN010000879">
    <property type="protein sequence ID" value="KAK8481604.1"/>
    <property type="molecule type" value="Genomic_DNA"/>
</dbReference>
<dbReference type="SMART" id="SM00951">
    <property type="entry name" value="QLQ"/>
    <property type="match status" value="1"/>
</dbReference>
<organism evidence="1 2">
    <name type="scientific">Hibiscus sabdariffa</name>
    <name type="common">roselle</name>
    <dbReference type="NCBI Taxonomy" id="183260"/>
    <lineage>
        <taxon>Eukaryota</taxon>
        <taxon>Viridiplantae</taxon>
        <taxon>Streptophyta</taxon>
        <taxon>Embryophyta</taxon>
        <taxon>Tracheophyta</taxon>
        <taxon>Spermatophyta</taxon>
        <taxon>Magnoliopsida</taxon>
        <taxon>eudicotyledons</taxon>
        <taxon>Gunneridae</taxon>
        <taxon>Pentapetalae</taxon>
        <taxon>rosids</taxon>
        <taxon>malvids</taxon>
        <taxon>Malvales</taxon>
        <taxon>Malvaceae</taxon>
        <taxon>Malvoideae</taxon>
        <taxon>Hibiscus</taxon>
    </lineage>
</organism>
<evidence type="ECO:0000313" key="1">
    <source>
        <dbReference type="EMBL" id="KAK8481604.1"/>
    </source>
</evidence>
<dbReference type="Pfam" id="PF08879">
    <property type="entry name" value="WRC"/>
    <property type="match status" value="1"/>
</dbReference>
<sequence>MANKNKPTTSNIYDILDSSSYSGSCATAARLPVAFKSTEGMAESLGFPFTFSQRMELERQVRIYKYMMTSVPVRLDLLIPIAGSPSVPVASHSALGGGARLAGDVEPGRCKRTDGKKWRCSRDVALDHKYCERHLHRSRHRSRKPVEIPNKRARYTLGQALPSSSLHQNKTAWFFDKPSEKPATFWPLTSVSSYKEPRPVNQLRLCFFKAFVMLYFYQFGLYLPSHCRTSDWTINELISLADQQWYRLMQIEAATEGFPVQNYNKEPLDLISYPNFNAAEDQQLNSCPWFLNSEIVPVEKSAARGFIDAWSTVVSTSGDKSGAEASVSCNGELSLSSLYLTMGINTITDNEMGVSECDMNREYASKPHLSSWLAPASTPGGPLAEVLRPSASKSSSNIISHH</sequence>
<keyword evidence="2" id="KW-1185">Reference proteome</keyword>
<name>A0ABR1ZLV2_9ROSI</name>
<dbReference type="InterPro" id="IPR031137">
    <property type="entry name" value="GRF"/>
</dbReference>
<dbReference type="InterPro" id="IPR014978">
    <property type="entry name" value="Gln-Leu-Gln_QLQ"/>
</dbReference>
<dbReference type="PANTHER" id="PTHR31602:SF101">
    <property type="entry name" value="GROWTH-REGULATING FACTOR 7"/>
    <property type="match status" value="1"/>
</dbReference>
<reference evidence="1 2" key="1">
    <citation type="journal article" date="2024" name="G3 (Bethesda)">
        <title>Genome assembly of Hibiscus sabdariffa L. provides insights into metabolisms of medicinal natural products.</title>
        <authorList>
            <person name="Kim T."/>
        </authorList>
    </citation>
    <scope>NUCLEOTIDE SEQUENCE [LARGE SCALE GENOMIC DNA]</scope>
    <source>
        <strain evidence="1">TK-2024</strain>
        <tissue evidence="1">Old leaves</tissue>
    </source>
</reference>
<protein>
    <submittedName>
        <fullName evidence="1">Uncharacterized protein</fullName>
    </submittedName>
</protein>
<accession>A0ABR1ZLV2</accession>